<evidence type="ECO:0000313" key="9">
    <source>
        <dbReference type="Proteomes" id="UP000520814"/>
    </source>
</evidence>
<organism evidence="8 9">
    <name type="scientific">Armatimonas rosea</name>
    <dbReference type="NCBI Taxonomy" id="685828"/>
    <lineage>
        <taxon>Bacteria</taxon>
        <taxon>Bacillati</taxon>
        <taxon>Armatimonadota</taxon>
        <taxon>Armatimonadia</taxon>
        <taxon>Armatimonadales</taxon>
        <taxon>Armatimonadaceae</taxon>
        <taxon>Armatimonas</taxon>
    </lineage>
</organism>
<comment type="similarity">
    <text evidence="1 7">Belongs to the universal ribosomal protein uL3 family.</text>
</comment>
<dbReference type="GO" id="GO:0006412">
    <property type="term" value="P:translation"/>
    <property type="evidence" value="ECO:0007669"/>
    <property type="project" value="UniProtKB-UniRule"/>
</dbReference>
<dbReference type="GO" id="GO:0003735">
    <property type="term" value="F:structural constituent of ribosome"/>
    <property type="evidence" value="ECO:0007669"/>
    <property type="project" value="UniProtKB-UniRule"/>
</dbReference>
<accession>A0A7W9SRR0</accession>
<gene>
    <name evidence="7" type="primary">rplC</name>
    <name evidence="8" type="ORF">HNQ39_002829</name>
</gene>
<dbReference type="EMBL" id="JACHGW010000002">
    <property type="protein sequence ID" value="MBB6051038.1"/>
    <property type="molecule type" value="Genomic_DNA"/>
</dbReference>
<evidence type="ECO:0000313" key="8">
    <source>
        <dbReference type="EMBL" id="MBB6051038.1"/>
    </source>
</evidence>
<sequence>MKGILGRKVGMTQIFDDEGKVVPVTVIAVEPSVISQVKTVDNDGYSAAQIAFEECNVNRLNRPEQGHLASAGVQPRRYLKEYGIQDGASVAVGDTVSADTLFTVGEKVVVVGVSKGKGFAGVVKRFHFHGADMTHGSMIHRKPQSGGATDAARTFKGTRKPGRMGNEQVSQQGLRVVRIDAEKNIILVKGAVPGANGGLLSIEKARRAEKVRVRQETQRSSKKK</sequence>
<evidence type="ECO:0000256" key="4">
    <source>
        <dbReference type="ARBA" id="ARBA00022980"/>
    </source>
</evidence>
<dbReference type="FunFam" id="3.30.160.810:FF:000001">
    <property type="entry name" value="50S ribosomal protein L3"/>
    <property type="match status" value="1"/>
</dbReference>
<dbReference type="GO" id="GO:0019843">
    <property type="term" value="F:rRNA binding"/>
    <property type="evidence" value="ECO:0007669"/>
    <property type="project" value="UniProtKB-UniRule"/>
</dbReference>
<proteinExistence type="inferred from homology"/>
<dbReference type="Gene3D" id="2.40.30.10">
    <property type="entry name" value="Translation factors"/>
    <property type="match status" value="1"/>
</dbReference>
<keyword evidence="3 7" id="KW-0694">RNA-binding</keyword>
<dbReference type="InterPro" id="IPR000597">
    <property type="entry name" value="Ribosomal_uL3"/>
</dbReference>
<protein>
    <recommendedName>
        <fullName evidence="6 7">Large ribosomal subunit protein uL3</fullName>
    </recommendedName>
</protein>
<keyword evidence="2 7" id="KW-0699">rRNA-binding</keyword>
<dbReference type="FunFam" id="2.40.30.10:FF:000004">
    <property type="entry name" value="50S ribosomal protein L3"/>
    <property type="match status" value="1"/>
</dbReference>
<evidence type="ECO:0000256" key="6">
    <source>
        <dbReference type="ARBA" id="ARBA00035243"/>
    </source>
</evidence>
<evidence type="ECO:0000256" key="5">
    <source>
        <dbReference type="ARBA" id="ARBA00023274"/>
    </source>
</evidence>
<name>A0A7W9SRR0_ARMRO</name>
<dbReference type="Pfam" id="PF00297">
    <property type="entry name" value="Ribosomal_L3"/>
    <property type="match status" value="1"/>
</dbReference>
<keyword evidence="9" id="KW-1185">Reference proteome</keyword>
<comment type="function">
    <text evidence="7">One of the primary rRNA binding proteins, it binds directly near the 3'-end of the 23S rRNA, where it nucleates assembly of the 50S subunit.</text>
</comment>
<comment type="caution">
    <text evidence="8">The sequence shown here is derived from an EMBL/GenBank/DDBJ whole genome shotgun (WGS) entry which is preliminary data.</text>
</comment>
<dbReference type="Gene3D" id="3.30.160.810">
    <property type="match status" value="1"/>
</dbReference>
<dbReference type="HAMAP" id="MF_01325_B">
    <property type="entry name" value="Ribosomal_uL3_B"/>
    <property type="match status" value="1"/>
</dbReference>
<reference evidence="8 9" key="1">
    <citation type="submission" date="2020-08" db="EMBL/GenBank/DDBJ databases">
        <title>Genomic Encyclopedia of Type Strains, Phase IV (KMG-IV): sequencing the most valuable type-strain genomes for metagenomic binning, comparative biology and taxonomic classification.</title>
        <authorList>
            <person name="Goeker M."/>
        </authorList>
    </citation>
    <scope>NUCLEOTIDE SEQUENCE [LARGE SCALE GENOMIC DNA]</scope>
    <source>
        <strain evidence="8 9">DSM 23562</strain>
    </source>
</reference>
<dbReference type="PANTHER" id="PTHR11229:SF16">
    <property type="entry name" value="LARGE RIBOSOMAL SUBUNIT PROTEIN UL3C"/>
    <property type="match status" value="1"/>
</dbReference>
<dbReference type="GO" id="GO:0022625">
    <property type="term" value="C:cytosolic large ribosomal subunit"/>
    <property type="evidence" value="ECO:0007669"/>
    <property type="project" value="TreeGrafter"/>
</dbReference>
<dbReference type="SUPFAM" id="SSF50447">
    <property type="entry name" value="Translation proteins"/>
    <property type="match status" value="1"/>
</dbReference>
<dbReference type="InterPro" id="IPR019927">
    <property type="entry name" value="Ribosomal_uL3_bac/org-type"/>
</dbReference>
<comment type="subunit">
    <text evidence="7">Part of the 50S ribosomal subunit. Forms a cluster with proteins L14 and L19.</text>
</comment>
<dbReference type="InterPro" id="IPR009000">
    <property type="entry name" value="Transl_B-barrel_sf"/>
</dbReference>
<evidence type="ECO:0000256" key="3">
    <source>
        <dbReference type="ARBA" id="ARBA00022884"/>
    </source>
</evidence>
<dbReference type="NCBIfam" id="TIGR03625">
    <property type="entry name" value="L3_bact"/>
    <property type="match status" value="1"/>
</dbReference>
<keyword evidence="4 7" id="KW-0689">Ribosomal protein</keyword>
<evidence type="ECO:0000256" key="7">
    <source>
        <dbReference type="HAMAP-Rule" id="MF_01325"/>
    </source>
</evidence>
<dbReference type="Proteomes" id="UP000520814">
    <property type="component" value="Unassembled WGS sequence"/>
</dbReference>
<keyword evidence="5 7" id="KW-0687">Ribonucleoprotein</keyword>
<evidence type="ECO:0000256" key="2">
    <source>
        <dbReference type="ARBA" id="ARBA00022730"/>
    </source>
</evidence>
<dbReference type="PANTHER" id="PTHR11229">
    <property type="entry name" value="50S RIBOSOMAL PROTEIN L3"/>
    <property type="match status" value="1"/>
</dbReference>
<dbReference type="AlphaFoldDB" id="A0A7W9SRR0"/>
<evidence type="ECO:0000256" key="1">
    <source>
        <dbReference type="ARBA" id="ARBA00006540"/>
    </source>
</evidence>